<keyword evidence="4 11" id="KW-0819">tRNA processing</keyword>
<dbReference type="GO" id="GO:0032447">
    <property type="term" value="P:protein urmylation"/>
    <property type="evidence" value="ECO:0007669"/>
    <property type="project" value="TreeGrafter"/>
</dbReference>
<evidence type="ECO:0000313" key="14">
    <source>
        <dbReference type="EMBL" id="KAK6183525.1"/>
    </source>
</evidence>
<evidence type="ECO:0000256" key="6">
    <source>
        <dbReference type="ARBA" id="ARBA00022741"/>
    </source>
</evidence>
<dbReference type="InterPro" id="IPR035985">
    <property type="entry name" value="Ubiquitin-activating_enz"/>
</dbReference>
<dbReference type="InterPro" id="IPR028885">
    <property type="entry name" value="MOCS3/Uba4"/>
</dbReference>
<keyword evidence="15" id="KW-1185">Reference proteome</keyword>
<dbReference type="AlphaFoldDB" id="A0AAN8Q5S5"/>
<gene>
    <name evidence="14" type="ORF">SNE40_010995</name>
</gene>
<dbReference type="PANTHER" id="PTHR10953:SF102">
    <property type="entry name" value="ADENYLYLTRANSFERASE AND SULFURTRANSFERASE MOCS3"/>
    <property type="match status" value="1"/>
</dbReference>
<evidence type="ECO:0000256" key="10">
    <source>
        <dbReference type="ARBA" id="ARBA00023268"/>
    </source>
</evidence>
<feature type="binding site" evidence="11">
    <location>
        <position position="294"/>
    </location>
    <ligand>
        <name>Zn(2+)</name>
        <dbReference type="ChEBI" id="CHEBI:29105"/>
    </ligand>
</feature>
<dbReference type="Pfam" id="PF00581">
    <property type="entry name" value="Rhodanese"/>
    <property type="match status" value="1"/>
</dbReference>
<dbReference type="EC" id="2.7.7.-" evidence="11"/>
<dbReference type="EMBL" id="JAZGQO010000007">
    <property type="protein sequence ID" value="KAK6183525.1"/>
    <property type="molecule type" value="Genomic_DNA"/>
</dbReference>
<evidence type="ECO:0000313" key="15">
    <source>
        <dbReference type="Proteomes" id="UP001347796"/>
    </source>
</evidence>
<evidence type="ECO:0000256" key="8">
    <source>
        <dbReference type="ARBA" id="ARBA00022840"/>
    </source>
</evidence>
<keyword evidence="5 11" id="KW-0479">Metal-binding</keyword>
<dbReference type="PROSITE" id="PS50206">
    <property type="entry name" value="RHODANESE_3"/>
    <property type="match status" value="1"/>
</dbReference>
<keyword evidence="9 11" id="KW-0501">Molybdenum cofactor biosynthesis</keyword>
<keyword evidence="3 11" id="KW-0808">Transferase</keyword>
<evidence type="ECO:0000256" key="1">
    <source>
        <dbReference type="ARBA" id="ARBA00004514"/>
    </source>
</evidence>
<dbReference type="PANTHER" id="PTHR10953">
    <property type="entry name" value="UBIQUITIN-ACTIVATING ENZYME E1"/>
    <property type="match status" value="1"/>
</dbReference>
<dbReference type="InterPro" id="IPR000594">
    <property type="entry name" value="ThiF_NAD_FAD-bd"/>
</dbReference>
<feature type="binding site" evidence="11">
    <location>
        <position position="89"/>
    </location>
    <ligand>
        <name>ATP</name>
        <dbReference type="ChEBI" id="CHEBI:30616"/>
    </ligand>
</feature>
<evidence type="ECO:0000256" key="12">
    <source>
        <dbReference type="SAM" id="Coils"/>
    </source>
</evidence>
<evidence type="ECO:0000256" key="3">
    <source>
        <dbReference type="ARBA" id="ARBA00022679"/>
    </source>
</evidence>
<dbReference type="SMART" id="SM00450">
    <property type="entry name" value="RHOD"/>
    <property type="match status" value="1"/>
</dbReference>
<feature type="binding site" evidence="11">
    <location>
        <position position="134"/>
    </location>
    <ligand>
        <name>ATP</name>
        <dbReference type="ChEBI" id="CHEBI:30616"/>
    </ligand>
</feature>
<evidence type="ECO:0000256" key="11">
    <source>
        <dbReference type="HAMAP-Rule" id="MF_03049"/>
    </source>
</evidence>
<feature type="binding site" evidence="11">
    <location>
        <begin position="178"/>
        <end position="179"/>
    </location>
    <ligand>
        <name>ATP</name>
        <dbReference type="ChEBI" id="CHEBI:30616"/>
    </ligand>
</feature>
<dbReference type="FunFam" id="3.40.50.720:FF:000206">
    <property type="entry name" value="Adenylyltransferase and sulfurtransferase MOCS3"/>
    <property type="match status" value="1"/>
</dbReference>
<comment type="subcellular location">
    <subcellularLocation>
        <location evidence="1">Cytoplasm</location>
        <location evidence="1">Cytosol</location>
    </subcellularLocation>
</comment>
<dbReference type="GO" id="GO:0046872">
    <property type="term" value="F:metal ion binding"/>
    <property type="evidence" value="ECO:0007669"/>
    <property type="project" value="UniProtKB-KW"/>
</dbReference>
<dbReference type="GO" id="GO:0004792">
    <property type="term" value="F:thiosulfate-cyanide sulfurtransferase activity"/>
    <property type="evidence" value="ECO:0007669"/>
    <property type="project" value="TreeGrafter"/>
</dbReference>
<feature type="binding site" evidence="11">
    <location>
        <position position="219"/>
    </location>
    <ligand>
        <name>Zn(2+)</name>
        <dbReference type="ChEBI" id="CHEBI:29105"/>
    </ligand>
</feature>
<comment type="similarity">
    <text evidence="11">In the N-terminal section; belongs to the HesA/MoeB/ThiF family. UBA4 subfamily.</text>
</comment>
<evidence type="ECO:0000256" key="9">
    <source>
        <dbReference type="ARBA" id="ARBA00023150"/>
    </source>
</evidence>
<protein>
    <recommendedName>
        <fullName evidence="11">Adenylyltransferase and sulfurtransferase MOCS3 homolog</fullName>
    </recommendedName>
    <alternativeName>
        <fullName evidence="11">UBA4 homolog</fullName>
    </alternativeName>
    <alternativeName>
        <fullName evidence="11">Ubiquitin-like protein activator 4 homolog</fullName>
    </alternativeName>
    <domain>
        <recommendedName>
            <fullName evidence="11">Adenylyltransferase</fullName>
            <ecNumber evidence="11">2.7.7.-</ecNumber>
        </recommendedName>
    </domain>
    <domain>
        <recommendedName>
            <fullName evidence="11">Sulfurtransferase</fullName>
            <ecNumber evidence="11">2.8.1.-</ecNumber>
        </recommendedName>
    </domain>
</protein>
<dbReference type="Gene3D" id="3.40.250.10">
    <property type="entry name" value="Rhodanese-like domain"/>
    <property type="match status" value="1"/>
</dbReference>
<evidence type="ECO:0000259" key="13">
    <source>
        <dbReference type="PROSITE" id="PS50206"/>
    </source>
</evidence>
<dbReference type="Gene3D" id="3.40.50.720">
    <property type="entry name" value="NAD(P)-binding Rossmann-like Domain"/>
    <property type="match status" value="1"/>
</dbReference>
<dbReference type="Proteomes" id="UP001347796">
    <property type="component" value="Unassembled WGS sequence"/>
</dbReference>
<dbReference type="HAMAP" id="MF_03049">
    <property type="entry name" value="MOCS3_Uba4"/>
    <property type="match status" value="1"/>
</dbReference>
<name>A0AAN8Q5S5_PATCE</name>
<accession>A0AAN8Q5S5</accession>
<sequence length="452" mass="49841">MDELQLLKDELSKRDAEIAKLKMALQEKEKQLSLRTDVTEEALKPLKQVNKLSNESISRYSRQLILPELGVTGQVKLTNSSVLIVGAGGLGCPSAVYLAAAGIGRLGIVDYDEVELSNLHRQILHTEDRVGMSKSQSVATTCHRLNSGVEYVPYHLALDSCNALPIISQYDIVLDATDNVATRYLLNDACVIAGKTLVSGSALRFEGQLTVYNYENGPCYRCLYPKPPPPQTVTNCSDGGVVGVVPGIIGCMQALEAIKIASGIKSSFGQRMLLFDAIDGTFRCVKLRGRQPSCPVCGDAPTITQLIDYEQFCGAKASDKDKAMNILEKEQRMSAKEYKTILEEKKPHILVDVRQPVELEICQLPNTKTINIPVSSLQKEEKISELRDRINQLKSNGDDKVPIVVVCRRGNDSQSAVNTLKQQLLDNNIEIKDIKGGLHSWSKNVDHNFPQY</sequence>
<keyword evidence="6 11" id="KW-0547">Nucleotide-binding</keyword>
<dbReference type="GO" id="GO:0042292">
    <property type="term" value="F:URM1 activating enzyme activity"/>
    <property type="evidence" value="ECO:0007669"/>
    <property type="project" value="TreeGrafter"/>
</dbReference>
<dbReference type="FunFam" id="3.40.250.10:FF:000014">
    <property type="entry name" value="Adenylyltransferase and sulfurtransferase MOCS3"/>
    <property type="match status" value="1"/>
</dbReference>
<comment type="caution">
    <text evidence="14">The sequence shown here is derived from an EMBL/GenBank/DDBJ whole genome shotgun (WGS) entry which is preliminary data.</text>
</comment>
<keyword evidence="10 11" id="KW-0511">Multifunctional enzyme</keyword>
<comment type="cofactor">
    <cofactor evidence="11">
        <name>Zn(2+)</name>
        <dbReference type="ChEBI" id="CHEBI:29105"/>
    </cofactor>
    <text evidence="11">Binds 1 zinc ion per subunit.</text>
</comment>
<keyword evidence="8 11" id="KW-0067">ATP-binding</keyword>
<feature type="binding site" evidence="11">
    <location>
        <position position="297"/>
    </location>
    <ligand>
        <name>Zn(2+)</name>
        <dbReference type="ChEBI" id="CHEBI:29105"/>
    </ligand>
</feature>
<feature type="binding site" evidence="11">
    <location>
        <position position="222"/>
    </location>
    <ligand>
        <name>Zn(2+)</name>
        <dbReference type="ChEBI" id="CHEBI:29105"/>
    </ligand>
</feature>
<evidence type="ECO:0000256" key="5">
    <source>
        <dbReference type="ARBA" id="ARBA00022723"/>
    </source>
</evidence>
<dbReference type="GO" id="GO:0005829">
    <property type="term" value="C:cytosol"/>
    <property type="evidence" value="ECO:0007669"/>
    <property type="project" value="UniProtKB-SubCell"/>
</dbReference>
<feature type="domain" description="Rhodanese" evidence="13">
    <location>
        <begin position="344"/>
        <end position="450"/>
    </location>
</feature>
<dbReference type="InterPro" id="IPR045886">
    <property type="entry name" value="ThiF/MoeB/HesA"/>
</dbReference>
<feature type="active site" description="Glycyl thioester intermediate; for adenylyltransferase activity" evidence="11">
    <location>
        <position position="236"/>
    </location>
</feature>
<evidence type="ECO:0000256" key="4">
    <source>
        <dbReference type="ARBA" id="ARBA00022694"/>
    </source>
</evidence>
<dbReference type="NCBIfam" id="NF004281">
    <property type="entry name" value="PRK05690.1"/>
    <property type="match status" value="1"/>
</dbReference>
<evidence type="ECO:0000256" key="7">
    <source>
        <dbReference type="ARBA" id="ARBA00022833"/>
    </source>
</evidence>
<comment type="function">
    <text evidence="11">Plays a central role in 2-thiolation of mcm(5)S(2)U at tRNA wobble positions of cytosolic tRNA(Lys), tRNA(Glu) and tRNA(Gln). Acts by mediating the C-terminal thiocarboxylation of the sulfur carrier URM1. Its N-terminus first activates URM1 as acyl-adenylate (-COAMP), then the persulfide sulfur on the catalytic cysteine is transferred to URM1 to form thiocarboxylation (-COSH) of its C-terminus. The reaction probably involves hydrogen sulfide that is generated from the persulfide intermediate and that acts as nucleophile towards URM1. Subsequently, a transient disulfide bond is formed. Does not use thiosulfate as sulfur donor; NFS1 probably acting as a sulfur donor for thiocarboxylation reactions.</text>
</comment>
<comment type="pathway">
    <text evidence="11">tRNA modification; 5-methoxycarbonylmethyl-2-thiouridine-tRNA biosynthesis.</text>
</comment>
<keyword evidence="2 11" id="KW-0963">Cytoplasm</keyword>
<dbReference type="GO" id="GO:0006777">
    <property type="term" value="P:Mo-molybdopterin cofactor biosynthetic process"/>
    <property type="evidence" value="ECO:0007669"/>
    <property type="project" value="UniProtKB-UniRule"/>
</dbReference>
<keyword evidence="7 11" id="KW-0862">Zinc</keyword>
<dbReference type="SUPFAM" id="SSF69572">
    <property type="entry name" value="Activating enzymes of the ubiquitin-like proteins"/>
    <property type="match status" value="1"/>
</dbReference>
<feature type="coiled-coil region" evidence="12">
    <location>
        <begin position="4"/>
        <end position="31"/>
    </location>
</feature>
<keyword evidence="12" id="KW-0175">Coiled coil</keyword>
<dbReference type="Pfam" id="PF00899">
    <property type="entry name" value="ThiF"/>
    <property type="match status" value="1"/>
</dbReference>
<reference evidence="14 15" key="1">
    <citation type="submission" date="2024-01" db="EMBL/GenBank/DDBJ databases">
        <title>The genome of the rayed Mediterranean limpet Patella caerulea (Linnaeus, 1758).</title>
        <authorList>
            <person name="Anh-Thu Weber A."/>
            <person name="Halstead-Nussloch G."/>
        </authorList>
    </citation>
    <scope>NUCLEOTIDE SEQUENCE [LARGE SCALE GENOMIC DNA]</scope>
    <source>
        <strain evidence="14">AATW-2023a</strain>
        <tissue evidence="14">Whole specimen</tissue>
    </source>
</reference>
<dbReference type="EC" id="2.8.1.-" evidence="11"/>
<dbReference type="InterPro" id="IPR001763">
    <property type="entry name" value="Rhodanese-like_dom"/>
</dbReference>
<dbReference type="InterPro" id="IPR036873">
    <property type="entry name" value="Rhodanese-like_dom_sf"/>
</dbReference>
<proteinExistence type="inferred from homology"/>
<dbReference type="GO" id="GO:0002143">
    <property type="term" value="P:tRNA wobble position uridine thiolation"/>
    <property type="evidence" value="ECO:0007669"/>
    <property type="project" value="InterPro"/>
</dbReference>
<evidence type="ECO:0000256" key="2">
    <source>
        <dbReference type="ARBA" id="ARBA00022490"/>
    </source>
</evidence>
<dbReference type="GO" id="GO:0005524">
    <property type="term" value="F:ATP binding"/>
    <property type="evidence" value="ECO:0007669"/>
    <property type="project" value="UniProtKB-KW"/>
</dbReference>
<dbReference type="GO" id="GO:0070566">
    <property type="term" value="F:adenylyltransferase activity"/>
    <property type="evidence" value="ECO:0007669"/>
    <property type="project" value="InterPro"/>
</dbReference>
<feature type="active site" description="Cysteine persulfide intermediate; for sulfurtransferase activity" evidence="11">
    <location>
        <position position="407"/>
    </location>
</feature>
<dbReference type="CDD" id="cd00757">
    <property type="entry name" value="ThiF_MoeB_HesA_family"/>
    <property type="match status" value="1"/>
</dbReference>
<feature type="binding site" evidence="11">
    <location>
        <position position="110"/>
    </location>
    <ligand>
        <name>ATP</name>
        <dbReference type="ChEBI" id="CHEBI:30616"/>
    </ligand>
</feature>
<organism evidence="14 15">
    <name type="scientific">Patella caerulea</name>
    <name type="common">Rayed Mediterranean limpet</name>
    <dbReference type="NCBI Taxonomy" id="87958"/>
    <lineage>
        <taxon>Eukaryota</taxon>
        <taxon>Metazoa</taxon>
        <taxon>Spiralia</taxon>
        <taxon>Lophotrochozoa</taxon>
        <taxon>Mollusca</taxon>
        <taxon>Gastropoda</taxon>
        <taxon>Patellogastropoda</taxon>
        <taxon>Patelloidea</taxon>
        <taxon>Patellidae</taxon>
        <taxon>Patella</taxon>
    </lineage>
</organism>
<feature type="binding site" evidence="11">
    <location>
        <begin position="117"/>
        <end position="121"/>
    </location>
    <ligand>
        <name>ATP</name>
        <dbReference type="ChEBI" id="CHEBI:30616"/>
    </ligand>
</feature>